<name>A0A7W7ADU0_9SPHN</name>
<evidence type="ECO:0000313" key="1">
    <source>
        <dbReference type="EMBL" id="MBB4615157.1"/>
    </source>
</evidence>
<dbReference type="Proteomes" id="UP000538566">
    <property type="component" value="Unassembled WGS sequence"/>
</dbReference>
<proteinExistence type="predicted"/>
<dbReference type="OrthoDB" id="7390084at2"/>
<dbReference type="EMBL" id="JACHOA010000007">
    <property type="protein sequence ID" value="MBB4615157.1"/>
    <property type="molecule type" value="Genomic_DNA"/>
</dbReference>
<dbReference type="AlphaFoldDB" id="A0A7W7ADU0"/>
<evidence type="ECO:0000313" key="2">
    <source>
        <dbReference type="Proteomes" id="UP000538566"/>
    </source>
</evidence>
<sequence length="286" mass="30828">MRRSLALAAVGLATLLLAGCLLLPGKFASAIDLRKDGTFSFTYKGEIHVLALSKLAAEERDRKIDTATFEPSTCYSDETGEERACTSDEIATQRKEWEDTVAQQKSAAEEKKKSDEQMAKAMLGGIDPSDPRAAQEFAERLRRQKGWKSVIDKGDGRFEVEYAITGKLTHDFSFPTVEKLPMVMPFVTMIRRADGSVRIDAPAFTGGAGNSPFMGMAAMAADEKSQKAGGDGMPVLDGTLVLTTDGEILANNTDEGPAAGASGKMLQWMVNARTKDAPTALVRINP</sequence>
<gene>
    <name evidence="1" type="ORF">GGR37_003447</name>
</gene>
<reference evidence="1 2" key="1">
    <citation type="submission" date="2020-08" db="EMBL/GenBank/DDBJ databases">
        <title>Genomic Encyclopedia of Type Strains, Phase IV (KMG-IV): sequencing the most valuable type-strain genomes for metagenomic binning, comparative biology and taxonomic classification.</title>
        <authorList>
            <person name="Goeker M."/>
        </authorList>
    </citation>
    <scope>NUCLEOTIDE SEQUENCE [LARGE SCALE GENOMIC DNA]</scope>
    <source>
        <strain evidence="1 2">DSM 17507</strain>
    </source>
</reference>
<keyword evidence="2" id="KW-1185">Reference proteome</keyword>
<accession>A0A7W7ADU0</accession>
<evidence type="ECO:0008006" key="3">
    <source>
        <dbReference type="Google" id="ProtNLM"/>
    </source>
</evidence>
<organism evidence="1 2">
    <name type="scientific">Novosphingobium taihuense</name>
    <dbReference type="NCBI Taxonomy" id="260085"/>
    <lineage>
        <taxon>Bacteria</taxon>
        <taxon>Pseudomonadati</taxon>
        <taxon>Pseudomonadota</taxon>
        <taxon>Alphaproteobacteria</taxon>
        <taxon>Sphingomonadales</taxon>
        <taxon>Sphingomonadaceae</taxon>
        <taxon>Novosphingobium</taxon>
    </lineage>
</organism>
<protein>
    <recommendedName>
        <fullName evidence="3">Lipoprotein</fullName>
    </recommendedName>
</protein>
<dbReference type="RefSeq" id="WP_144906494.1">
    <property type="nucleotide sequence ID" value="NZ_JACHOA010000007.1"/>
</dbReference>
<comment type="caution">
    <text evidence="1">The sequence shown here is derived from an EMBL/GenBank/DDBJ whole genome shotgun (WGS) entry which is preliminary data.</text>
</comment>
<dbReference type="PROSITE" id="PS51257">
    <property type="entry name" value="PROKAR_LIPOPROTEIN"/>
    <property type="match status" value="1"/>
</dbReference>